<evidence type="ECO:0000259" key="6">
    <source>
        <dbReference type="Pfam" id="PF06271"/>
    </source>
</evidence>
<feature type="transmembrane region" description="Helical" evidence="5">
    <location>
        <begin position="58"/>
        <end position="78"/>
    </location>
</feature>
<dbReference type="EMBL" id="MWIP01000011">
    <property type="protein sequence ID" value="KAF1685760.1"/>
    <property type="molecule type" value="Genomic_DNA"/>
</dbReference>
<evidence type="ECO:0000256" key="3">
    <source>
        <dbReference type="ARBA" id="ARBA00022989"/>
    </source>
</evidence>
<dbReference type="InterPro" id="IPR010432">
    <property type="entry name" value="RDD"/>
</dbReference>
<sequence>MLDTYREVVTPEGVALHLPAAGPVPRALAWGVDLFVRMAVLLVLSMVLGMLGGLGQGLYLVGMFLVVWGYPIVFEVLWRGQTPGKRALGLRVVAGDGAPVGWLPAIVRNLLRSVDMLPFGYAAGLVACLCDRDSRRLGDRVADTVVVHVSPRVAHAPVPGVPPLAPGQPLQAVEQAAIVAFGERAALLAPPRQAELADLLQPLTGATGVEGVRRLLGIANALLGRR</sequence>
<proteinExistence type="predicted"/>
<keyword evidence="4 5" id="KW-0472">Membrane</keyword>
<protein>
    <recommendedName>
        <fullName evidence="6">RDD domain-containing protein</fullName>
    </recommendedName>
</protein>
<feature type="transmembrane region" description="Helical" evidence="5">
    <location>
        <begin position="34"/>
        <end position="52"/>
    </location>
</feature>
<keyword evidence="3 5" id="KW-1133">Transmembrane helix</keyword>
<dbReference type="PANTHER" id="PTHR38480:SF1">
    <property type="entry name" value="SLR0254 PROTEIN"/>
    <property type="match status" value="1"/>
</dbReference>
<evidence type="ECO:0000256" key="4">
    <source>
        <dbReference type="ARBA" id="ARBA00023136"/>
    </source>
</evidence>
<name>A0A7V8GLE5_9GAMM</name>
<comment type="caution">
    <text evidence="7">The sequence shown here is derived from an EMBL/GenBank/DDBJ whole genome shotgun (WGS) entry which is preliminary data.</text>
</comment>
<evidence type="ECO:0000256" key="5">
    <source>
        <dbReference type="SAM" id="Phobius"/>
    </source>
</evidence>
<comment type="subcellular location">
    <subcellularLocation>
        <location evidence="1">Membrane</location>
        <topology evidence="1">Multi-pass membrane protein</topology>
    </subcellularLocation>
</comment>
<keyword evidence="2 5" id="KW-0812">Transmembrane</keyword>
<accession>A0A7V8GLE5</accession>
<evidence type="ECO:0000313" key="8">
    <source>
        <dbReference type="Proteomes" id="UP000462066"/>
    </source>
</evidence>
<reference evidence="7 8" key="1">
    <citation type="submission" date="2017-10" db="EMBL/GenBank/DDBJ databases">
        <title>Whole genome sequencing of Pseudoxanthomonas broegbernensis DSM 12573(T).</title>
        <authorList>
            <person name="Kumar S."/>
            <person name="Bansal K."/>
            <person name="Kaur A."/>
            <person name="Patil P."/>
            <person name="Sharma S."/>
            <person name="Patil P.B."/>
        </authorList>
    </citation>
    <scope>NUCLEOTIDE SEQUENCE [LARGE SCALE GENOMIC DNA]</scope>
    <source>
        <strain evidence="7 8">DSM 12573</strain>
    </source>
</reference>
<dbReference type="Pfam" id="PF06271">
    <property type="entry name" value="RDD"/>
    <property type="match status" value="1"/>
</dbReference>
<dbReference type="PANTHER" id="PTHR38480">
    <property type="entry name" value="SLR0254 PROTEIN"/>
    <property type="match status" value="1"/>
</dbReference>
<feature type="domain" description="RDD" evidence="6">
    <location>
        <begin position="21"/>
        <end position="142"/>
    </location>
</feature>
<evidence type="ECO:0000256" key="2">
    <source>
        <dbReference type="ARBA" id="ARBA00022692"/>
    </source>
</evidence>
<gene>
    <name evidence="7" type="ORF">B1992_10835</name>
</gene>
<dbReference type="AlphaFoldDB" id="A0A7V8GLE5"/>
<evidence type="ECO:0000313" key="7">
    <source>
        <dbReference type="EMBL" id="KAF1685760.1"/>
    </source>
</evidence>
<evidence type="ECO:0000256" key="1">
    <source>
        <dbReference type="ARBA" id="ARBA00004141"/>
    </source>
</evidence>
<organism evidence="7 8">
    <name type="scientific">Pseudoxanthomonas broegbernensis</name>
    <dbReference type="NCBI Taxonomy" id="83619"/>
    <lineage>
        <taxon>Bacteria</taxon>
        <taxon>Pseudomonadati</taxon>
        <taxon>Pseudomonadota</taxon>
        <taxon>Gammaproteobacteria</taxon>
        <taxon>Lysobacterales</taxon>
        <taxon>Lysobacteraceae</taxon>
        <taxon>Pseudoxanthomonas</taxon>
    </lineage>
</organism>
<dbReference type="Proteomes" id="UP000462066">
    <property type="component" value="Unassembled WGS sequence"/>
</dbReference>
<dbReference type="GO" id="GO:0016020">
    <property type="term" value="C:membrane"/>
    <property type="evidence" value="ECO:0007669"/>
    <property type="project" value="UniProtKB-SubCell"/>
</dbReference>
<keyword evidence="8" id="KW-1185">Reference proteome</keyword>